<comment type="cofactor">
    <cofactor evidence="1">
        <name>Fe(3+)</name>
        <dbReference type="ChEBI" id="CHEBI:29034"/>
    </cofactor>
</comment>
<dbReference type="Pfam" id="PF00301">
    <property type="entry name" value="Rubredoxin"/>
    <property type="match status" value="1"/>
</dbReference>
<gene>
    <name evidence="18" type="ORF">DKY63_00760</name>
</gene>
<dbReference type="InterPro" id="IPR036188">
    <property type="entry name" value="FAD/NAD-bd_sf"/>
</dbReference>
<dbReference type="PRINTS" id="PR00163">
    <property type="entry name" value="RUBREDOXIN"/>
</dbReference>
<dbReference type="GO" id="GO:0005506">
    <property type="term" value="F:iron ion binding"/>
    <property type="evidence" value="ECO:0007669"/>
    <property type="project" value="InterPro"/>
</dbReference>
<evidence type="ECO:0000256" key="10">
    <source>
        <dbReference type="ARBA" id="ARBA00022630"/>
    </source>
</evidence>
<keyword evidence="11" id="KW-0479">Metal-binding</keyword>
<organism evidence="18 19">
    <name type="scientific">Pseudomonas putida</name>
    <name type="common">Arthrobacter siderocapsulatus</name>
    <dbReference type="NCBI Taxonomy" id="303"/>
    <lineage>
        <taxon>Bacteria</taxon>
        <taxon>Pseudomonadati</taxon>
        <taxon>Pseudomonadota</taxon>
        <taxon>Gammaproteobacteria</taxon>
        <taxon>Pseudomonadales</taxon>
        <taxon>Pseudomonadaceae</taxon>
        <taxon>Pseudomonas</taxon>
    </lineage>
</organism>
<dbReference type="Gene3D" id="2.20.28.10">
    <property type="match status" value="1"/>
</dbReference>
<comment type="pathway">
    <text evidence="5">Hydrocarbon metabolism; alkane degradation.</text>
</comment>
<dbReference type="UniPathway" id="UPA00191"/>
<evidence type="ECO:0000256" key="13">
    <source>
        <dbReference type="ARBA" id="ARBA00022982"/>
    </source>
</evidence>
<dbReference type="GO" id="GO:0043448">
    <property type="term" value="P:alkane catabolic process"/>
    <property type="evidence" value="ECO:0007669"/>
    <property type="project" value="UniProtKB-UniPathway"/>
</dbReference>
<comment type="similarity">
    <text evidence="6">Belongs to the rubredoxin family.</text>
</comment>
<evidence type="ECO:0000256" key="12">
    <source>
        <dbReference type="ARBA" id="ARBA00022827"/>
    </source>
</evidence>
<dbReference type="PRINTS" id="PR00411">
    <property type="entry name" value="PNDRDTASEI"/>
</dbReference>
<evidence type="ECO:0000256" key="14">
    <source>
        <dbReference type="ARBA" id="ARBA00023002"/>
    </source>
</evidence>
<evidence type="ECO:0000256" key="8">
    <source>
        <dbReference type="ARBA" id="ARBA00022448"/>
    </source>
</evidence>
<keyword evidence="14" id="KW-0560">Oxidoreductase</keyword>
<keyword evidence="12" id="KW-0274">FAD</keyword>
<comment type="cofactor">
    <cofactor evidence="2">
        <name>FAD</name>
        <dbReference type="ChEBI" id="CHEBI:57692"/>
    </cofactor>
</comment>
<dbReference type="GO" id="GO:0016491">
    <property type="term" value="F:oxidoreductase activity"/>
    <property type="evidence" value="ECO:0007669"/>
    <property type="project" value="UniProtKB-KW"/>
</dbReference>
<comment type="function">
    <text evidence="3">Involved in the hydrocarbon hydroxylating system, which transfers electrons from NADH to rubredoxin reductase and then through rubredoxin to alkane 1 monooxygenase.</text>
</comment>
<evidence type="ECO:0000313" key="18">
    <source>
        <dbReference type="EMBL" id="AWY38507.1"/>
    </source>
</evidence>
<dbReference type="Gene3D" id="3.30.390.120">
    <property type="match status" value="1"/>
</dbReference>
<dbReference type="SUPFAM" id="SSF51905">
    <property type="entry name" value="FAD/NAD(P)-binding domain"/>
    <property type="match status" value="1"/>
</dbReference>
<dbReference type="InterPro" id="IPR023753">
    <property type="entry name" value="FAD/NAD-binding_dom"/>
</dbReference>
<dbReference type="InterPro" id="IPR024935">
    <property type="entry name" value="Rubredoxin_dom"/>
</dbReference>
<evidence type="ECO:0000256" key="15">
    <source>
        <dbReference type="ARBA" id="ARBA00023004"/>
    </source>
</evidence>
<evidence type="ECO:0000256" key="1">
    <source>
        <dbReference type="ARBA" id="ARBA00001965"/>
    </source>
</evidence>
<evidence type="ECO:0000313" key="19">
    <source>
        <dbReference type="Proteomes" id="UP000250299"/>
    </source>
</evidence>
<evidence type="ECO:0000256" key="11">
    <source>
        <dbReference type="ARBA" id="ARBA00022723"/>
    </source>
</evidence>
<dbReference type="InterPro" id="IPR024934">
    <property type="entry name" value="Rubredoxin-like_dom"/>
</dbReference>
<evidence type="ECO:0000256" key="7">
    <source>
        <dbReference type="ARBA" id="ARBA00006442"/>
    </source>
</evidence>
<dbReference type="PROSITE" id="PS00202">
    <property type="entry name" value="RUBREDOXIN"/>
    <property type="match status" value="1"/>
</dbReference>
<name>A0A2Z4RC03_PSEPU</name>
<evidence type="ECO:0000256" key="4">
    <source>
        <dbReference type="ARBA" id="ARBA00004496"/>
    </source>
</evidence>
<keyword evidence="16" id="KW-0520">NAD</keyword>
<evidence type="ECO:0000256" key="5">
    <source>
        <dbReference type="ARBA" id="ARBA00004933"/>
    </source>
</evidence>
<dbReference type="EMBL" id="CP029693">
    <property type="protein sequence ID" value="AWY38507.1"/>
    <property type="molecule type" value="Genomic_DNA"/>
</dbReference>
<dbReference type="Pfam" id="PF18113">
    <property type="entry name" value="Rbx_binding"/>
    <property type="match status" value="1"/>
</dbReference>
<dbReference type="PANTHER" id="PTHR43429:SF3">
    <property type="entry name" value="NITRITE REDUCTASE [NAD(P)H]"/>
    <property type="match status" value="1"/>
</dbReference>
<evidence type="ECO:0000256" key="3">
    <source>
        <dbReference type="ARBA" id="ARBA00002792"/>
    </source>
</evidence>
<accession>A0A2Z4RC03</accession>
<dbReference type="InterPro" id="IPR050260">
    <property type="entry name" value="FAD-bd_OxRdtase"/>
</dbReference>
<reference evidence="18 19" key="1">
    <citation type="submission" date="2018-05" db="EMBL/GenBank/DDBJ databases">
        <title>Whole genome sequence of Pseudomonas putida JBC17.</title>
        <authorList>
            <person name="Lee Y.H."/>
            <person name="David K."/>
        </authorList>
    </citation>
    <scope>NUCLEOTIDE SEQUENCE [LARGE SCALE GENOMIC DNA]</scope>
    <source>
        <strain evidence="18 19">JBC17</strain>
    </source>
</reference>
<dbReference type="Pfam" id="PF07992">
    <property type="entry name" value="Pyr_redox_2"/>
    <property type="match status" value="1"/>
</dbReference>
<dbReference type="OrthoDB" id="9808980at2"/>
<dbReference type="PRINTS" id="PR00368">
    <property type="entry name" value="FADPNR"/>
</dbReference>
<evidence type="ECO:0000256" key="16">
    <source>
        <dbReference type="ARBA" id="ARBA00023027"/>
    </source>
</evidence>
<sequence length="456" mass="49389">MGVTIMFKWECLVCGFIYDEAAGIPQDGIAPGTRWEDVPDDWYCPECGVGKADFDMRRMAEDEVAALPPAQPDPVIILGSGLAGYTVARELRKLDTRVPIMIVTRDGGEFYSKPALSNAFQTGRLPDQLITSSAEQMAAQLQAQIKTHTSIERIDTDAQQVYIDGQPHPYSALVLALGADARRPALQGDGVDAIITVNDLADYRSFRQQIGVESRIAILGAGLIGCEFANDLRHAGHDVWVTDRATWPLSRLLPVEAGEEMANALQSIGVRLELGNAPVAVQRIGERLHLQMADGQALEVDYVLCAIGLEPRVDLARAAGISVSSGIITDACLRASASNVYALGDCAQVHDLVLPYVMPIMLQARALARTLAGQPTPVAYPAMPVTIKTSVLPTIVASPMDSEGLWSTERVGRCDKGIANVKSLYYDQQQRMSGFVLMGAATQEKSELLKTLPDWR</sequence>
<dbReference type="PANTHER" id="PTHR43429">
    <property type="entry name" value="PYRIDINE NUCLEOTIDE-DISULFIDE OXIDOREDUCTASE DOMAIN-CONTAINING"/>
    <property type="match status" value="1"/>
</dbReference>
<comment type="subcellular location">
    <subcellularLocation>
        <location evidence="4">Cytoplasm</location>
    </subcellularLocation>
</comment>
<keyword evidence="9" id="KW-0963">Cytoplasm</keyword>
<comment type="similarity">
    <text evidence="7">Belongs to the FAD-dependent oxidoreductase family.</text>
</comment>
<dbReference type="InterPro" id="IPR041364">
    <property type="entry name" value="Rbx-bd"/>
</dbReference>
<dbReference type="InterPro" id="IPR018527">
    <property type="entry name" value="Rubredoxin_Fe_BS"/>
</dbReference>
<keyword evidence="15" id="KW-0408">Iron</keyword>
<feature type="domain" description="Rubredoxin-like" evidence="17">
    <location>
        <begin position="6"/>
        <end position="57"/>
    </location>
</feature>
<dbReference type="SUPFAM" id="SSF57802">
    <property type="entry name" value="Rubredoxin-like"/>
    <property type="match status" value="1"/>
</dbReference>
<dbReference type="PROSITE" id="PS50903">
    <property type="entry name" value="RUBREDOXIN_LIKE"/>
    <property type="match status" value="1"/>
</dbReference>
<keyword evidence="13" id="KW-0249">Electron transport</keyword>
<proteinExistence type="inferred from homology"/>
<keyword evidence="8" id="KW-0813">Transport</keyword>
<evidence type="ECO:0000256" key="9">
    <source>
        <dbReference type="ARBA" id="ARBA00022490"/>
    </source>
</evidence>
<evidence type="ECO:0000259" key="17">
    <source>
        <dbReference type="PROSITE" id="PS50903"/>
    </source>
</evidence>
<dbReference type="Gene3D" id="3.50.50.60">
    <property type="entry name" value="FAD/NAD(P)-binding domain"/>
    <property type="match status" value="2"/>
</dbReference>
<dbReference type="CDD" id="cd00730">
    <property type="entry name" value="rubredoxin"/>
    <property type="match status" value="1"/>
</dbReference>
<dbReference type="GO" id="GO:0005737">
    <property type="term" value="C:cytoplasm"/>
    <property type="evidence" value="ECO:0007669"/>
    <property type="project" value="UniProtKB-SubCell"/>
</dbReference>
<keyword evidence="10" id="KW-0285">Flavoprotein</keyword>
<dbReference type="AlphaFoldDB" id="A0A2Z4RC03"/>
<dbReference type="FunFam" id="2.20.28.10:FF:000001">
    <property type="entry name" value="Rubredoxin"/>
    <property type="match status" value="1"/>
</dbReference>
<dbReference type="Proteomes" id="UP000250299">
    <property type="component" value="Chromosome"/>
</dbReference>
<evidence type="ECO:0000256" key="2">
    <source>
        <dbReference type="ARBA" id="ARBA00001974"/>
    </source>
</evidence>
<protein>
    <submittedName>
        <fullName evidence="18">Rubredoxin reductase</fullName>
    </submittedName>
</protein>
<evidence type="ECO:0000256" key="6">
    <source>
        <dbReference type="ARBA" id="ARBA00005337"/>
    </source>
</evidence>